<evidence type="ECO:0008006" key="3">
    <source>
        <dbReference type="Google" id="ProtNLM"/>
    </source>
</evidence>
<evidence type="ECO:0000313" key="2">
    <source>
        <dbReference type="Proteomes" id="UP000270342"/>
    </source>
</evidence>
<proteinExistence type="predicted"/>
<name>A0A494Y4H3_9BURK</name>
<dbReference type="SUPFAM" id="SSF103370">
    <property type="entry name" value="NinB"/>
    <property type="match status" value="1"/>
</dbReference>
<gene>
    <name evidence="1" type="ORF">D7S86_08330</name>
</gene>
<dbReference type="EMBL" id="RBZU01000003">
    <property type="protein sequence ID" value="RKP56393.1"/>
    <property type="molecule type" value="Genomic_DNA"/>
</dbReference>
<accession>A0A494Y4H3</accession>
<sequence>MNTLSKTFVLRNDTNAHSLWDLLKAHWRDMAAAGKPLAVTVSEHKAKRTSAQHKRYFALVQAISEQAWIKPEGSDIARQFDVDIWHEHLKDLFAPREEGPGGRLVAMSTTRMSVEEHSRFTQDIEVYAVTELKVEFAYL</sequence>
<dbReference type="AlphaFoldDB" id="A0A494Y4H3"/>
<organism evidence="1 2">
    <name type="scientific">Pararobbsia silviterrae</name>
    <dbReference type="NCBI Taxonomy" id="1792498"/>
    <lineage>
        <taxon>Bacteria</taxon>
        <taxon>Pseudomonadati</taxon>
        <taxon>Pseudomonadota</taxon>
        <taxon>Betaproteobacteria</taxon>
        <taxon>Burkholderiales</taxon>
        <taxon>Burkholderiaceae</taxon>
        <taxon>Pararobbsia</taxon>
    </lineage>
</organism>
<dbReference type="OrthoDB" id="7018195at2"/>
<dbReference type="Gene3D" id="1.10.3790.10">
    <property type="entry name" value="NinB"/>
    <property type="match status" value="1"/>
</dbReference>
<protein>
    <recommendedName>
        <fullName evidence="3">NinB family protein</fullName>
    </recommendedName>
</protein>
<dbReference type="Proteomes" id="UP000270342">
    <property type="component" value="Unassembled WGS sequence"/>
</dbReference>
<evidence type="ECO:0000313" key="1">
    <source>
        <dbReference type="EMBL" id="RKP56393.1"/>
    </source>
</evidence>
<keyword evidence="2" id="KW-1185">Reference proteome</keyword>
<dbReference type="RefSeq" id="WP_121085341.1">
    <property type="nucleotide sequence ID" value="NZ_RBZU01000003.1"/>
</dbReference>
<reference evidence="1 2" key="1">
    <citation type="submission" date="2018-10" db="EMBL/GenBank/DDBJ databases">
        <title>Robbsia sp. DHC34, isolated from soil.</title>
        <authorList>
            <person name="Gao Z.-H."/>
            <person name="Qiu L.-H."/>
        </authorList>
    </citation>
    <scope>NUCLEOTIDE SEQUENCE [LARGE SCALE GENOMIC DNA]</scope>
    <source>
        <strain evidence="1 2">DHC34</strain>
    </source>
</reference>
<comment type="caution">
    <text evidence="1">The sequence shown here is derived from an EMBL/GenBank/DDBJ whole genome shotgun (WGS) entry which is preliminary data.</text>
</comment>
<dbReference type="InterPro" id="IPR036619">
    <property type="entry name" value="NinB_sf"/>
</dbReference>